<evidence type="ECO:0000256" key="11">
    <source>
        <dbReference type="ARBA" id="ARBA00022989"/>
    </source>
</evidence>
<dbReference type="GO" id="GO:0004581">
    <property type="term" value="F:dolichyl-phosphate beta-glucosyltransferase activity"/>
    <property type="evidence" value="ECO:0007669"/>
    <property type="project" value="UniProtKB-EC"/>
</dbReference>
<dbReference type="AlphaFoldDB" id="A0A0F8XC03"/>
<evidence type="ECO:0000256" key="12">
    <source>
        <dbReference type="ARBA" id="ARBA00023136"/>
    </source>
</evidence>
<dbReference type="Gene3D" id="3.90.550.10">
    <property type="entry name" value="Spore Coat Polysaccharide Biosynthesis Protein SpsA, Chain A"/>
    <property type="match status" value="1"/>
</dbReference>
<accession>A0A0F8XC03</accession>
<keyword evidence="8" id="KW-0812">Transmembrane</keyword>
<sequence length="356" mass="41078">DDGSTDNTVKIVKDFASNEKRIKLLSFTERLGKGGAIKNAMLQATKDYVCFMDVDLSADVSELERLIPYVNDYDIIIGSRQLRGNLPPIESPIHRKILSRLYSKFFRFLFKMSIHDTQCGFKLFKTNIVSNLFKEIHTTGFAFDSEVLVKANWLGLKIKEVPIIWKHDPASKINVFKRFENAGKLDLTYSFQRNNRQEYDIRRGDDRDKPSLDLELTTHTVNGNFEWNSTPDFTANFGAEGMYQVNFPDPDTGVRRLIPDYKMYTAAGYATLDYNLSHNLVLDAGARYDYINVDAQKYYQNSRWEERGYDVDFGNIIQQRLENQLLANPEFQYNNLSATLGAKYTFSDYLTGRVNL</sequence>
<dbReference type="SUPFAM" id="SSF56935">
    <property type="entry name" value="Porins"/>
    <property type="match status" value="1"/>
</dbReference>
<organism evidence="17">
    <name type="scientific">marine sediment metagenome</name>
    <dbReference type="NCBI Taxonomy" id="412755"/>
    <lineage>
        <taxon>unclassified sequences</taxon>
        <taxon>metagenomes</taxon>
        <taxon>ecological metagenomes</taxon>
    </lineage>
</organism>
<comment type="similarity">
    <text evidence="4">Belongs to the glycosyltransferase 2 family.</text>
</comment>
<keyword evidence="10" id="KW-0735">Signal-anchor</keyword>
<feature type="non-terminal residue" evidence="17">
    <location>
        <position position="356"/>
    </location>
</feature>
<evidence type="ECO:0000259" key="16">
    <source>
        <dbReference type="Pfam" id="PF00593"/>
    </source>
</evidence>
<evidence type="ECO:0000256" key="5">
    <source>
        <dbReference type="ARBA" id="ARBA00012583"/>
    </source>
</evidence>
<dbReference type="InterPro" id="IPR035518">
    <property type="entry name" value="DPG_synthase"/>
</dbReference>
<feature type="domain" description="TonB-dependent receptor-like beta-barrel" evidence="16">
    <location>
        <begin position="185"/>
        <end position="355"/>
    </location>
</feature>
<dbReference type="InterPro" id="IPR036942">
    <property type="entry name" value="Beta-barrel_TonB_sf"/>
</dbReference>
<dbReference type="PANTHER" id="PTHR10859:SF91">
    <property type="entry name" value="DOLICHYL-PHOSPHATE BETA-GLUCOSYLTRANSFERASE"/>
    <property type="match status" value="1"/>
</dbReference>
<dbReference type="SUPFAM" id="SSF53448">
    <property type="entry name" value="Nucleotide-diphospho-sugar transferases"/>
    <property type="match status" value="1"/>
</dbReference>
<dbReference type="Gene3D" id="2.40.170.20">
    <property type="entry name" value="TonB-dependent receptor, beta-barrel domain"/>
    <property type="match status" value="1"/>
</dbReference>
<evidence type="ECO:0000256" key="3">
    <source>
        <dbReference type="ARBA" id="ARBA00004922"/>
    </source>
</evidence>
<evidence type="ECO:0000256" key="8">
    <source>
        <dbReference type="ARBA" id="ARBA00022692"/>
    </source>
</evidence>
<dbReference type="InterPro" id="IPR001173">
    <property type="entry name" value="Glyco_trans_2-like"/>
</dbReference>
<dbReference type="GO" id="GO:0005789">
    <property type="term" value="C:endoplasmic reticulum membrane"/>
    <property type="evidence" value="ECO:0007669"/>
    <property type="project" value="UniProtKB-SubCell"/>
</dbReference>
<protein>
    <recommendedName>
        <fullName evidence="5">dolichyl-phosphate beta-glucosyltransferase</fullName>
        <ecNumber evidence="5">2.4.1.117</ecNumber>
    </recommendedName>
</protein>
<evidence type="ECO:0000256" key="7">
    <source>
        <dbReference type="ARBA" id="ARBA00022679"/>
    </source>
</evidence>
<keyword evidence="12" id="KW-0472">Membrane</keyword>
<reference evidence="17" key="1">
    <citation type="journal article" date="2015" name="Nature">
        <title>Complex archaea that bridge the gap between prokaryotes and eukaryotes.</title>
        <authorList>
            <person name="Spang A."/>
            <person name="Saw J.H."/>
            <person name="Jorgensen S.L."/>
            <person name="Zaremba-Niedzwiedzka K."/>
            <person name="Martijn J."/>
            <person name="Lind A.E."/>
            <person name="van Eijk R."/>
            <person name="Schleper C."/>
            <person name="Guy L."/>
            <person name="Ettema T.J."/>
        </authorList>
    </citation>
    <scope>NUCLEOTIDE SEQUENCE</scope>
</reference>
<keyword evidence="7" id="KW-0808">Transferase</keyword>
<dbReference type="EC" id="2.4.1.117" evidence="5"/>
<dbReference type="GO" id="GO:0009279">
    <property type="term" value="C:cell outer membrane"/>
    <property type="evidence" value="ECO:0007669"/>
    <property type="project" value="UniProtKB-SubCell"/>
</dbReference>
<keyword evidence="6" id="KW-0328">Glycosyltransferase</keyword>
<dbReference type="EMBL" id="LAZR01063969">
    <property type="protein sequence ID" value="KKK58465.1"/>
    <property type="molecule type" value="Genomic_DNA"/>
</dbReference>
<dbReference type="CDD" id="cd04188">
    <property type="entry name" value="DPG_synthase"/>
    <property type="match status" value="1"/>
</dbReference>
<gene>
    <name evidence="17" type="ORF">LCGC14_3044170</name>
</gene>
<comment type="catalytic activity">
    <reaction evidence="14">
        <text>a di-trans,poly-cis-dolichyl phosphate + UDP-alpha-D-glucose = a di-trans,poly-cis-dolichyl beta-D-glucosyl phosphate + UDP</text>
        <dbReference type="Rhea" id="RHEA:15401"/>
        <dbReference type="Rhea" id="RHEA-COMP:19498"/>
        <dbReference type="Rhea" id="RHEA-COMP:19502"/>
        <dbReference type="ChEBI" id="CHEBI:57525"/>
        <dbReference type="ChEBI" id="CHEBI:57683"/>
        <dbReference type="ChEBI" id="CHEBI:58223"/>
        <dbReference type="ChEBI" id="CHEBI:58885"/>
        <dbReference type="EC" id="2.4.1.117"/>
    </reaction>
    <physiologicalReaction direction="left-to-right" evidence="14">
        <dbReference type="Rhea" id="RHEA:15402"/>
    </physiologicalReaction>
</comment>
<dbReference type="Pfam" id="PF00593">
    <property type="entry name" value="TonB_dep_Rec_b-barrel"/>
    <property type="match status" value="1"/>
</dbReference>
<evidence type="ECO:0000256" key="13">
    <source>
        <dbReference type="ARBA" id="ARBA00023237"/>
    </source>
</evidence>
<dbReference type="PANTHER" id="PTHR10859">
    <property type="entry name" value="GLYCOSYL TRANSFERASE"/>
    <property type="match status" value="1"/>
</dbReference>
<evidence type="ECO:0000256" key="6">
    <source>
        <dbReference type="ARBA" id="ARBA00022676"/>
    </source>
</evidence>
<feature type="non-terminal residue" evidence="17">
    <location>
        <position position="1"/>
    </location>
</feature>
<comment type="pathway">
    <text evidence="3">Protein modification; protein glycosylation.</text>
</comment>
<evidence type="ECO:0000256" key="14">
    <source>
        <dbReference type="ARBA" id="ARBA00045097"/>
    </source>
</evidence>
<evidence type="ECO:0000313" key="17">
    <source>
        <dbReference type="EMBL" id="KKK58465.1"/>
    </source>
</evidence>
<feature type="domain" description="Glycosyltransferase 2-like" evidence="15">
    <location>
        <begin position="1"/>
        <end position="132"/>
    </location>
</feature>
<comment type="caution">
    <text evidence="17">The sequence shown here is derived from an EMBL/GenBank/DDBJ whole genome shotgun (WGS) entry which is preliminary data.</text>
</comment>
<comment type="subcellular location">
    <subcellularLocation>
        <location evidence="2">Cell outer membrane</location>
    </subcellularLocation>
    <subcellularLocation>
        <location evidence="1">Endoplasmic reticulum membrane</location>
        <topology evidence="1">Single-pass membrane protein</topology>
    </subcellularLocation>
</comment>
<evidence type="ECO:0000256" key="9">
    <source>
        <dbReference type="ARBA" id="ARBA00022824"/>
    </source>
</evidence>
<proteinExistence type="inferred from homology"/>
<name>A0A0F8XC03_9ZZZZ</name>
<dbReference type="InterPro" id="IPR000531">
    <property type="entry name" value="Beta-barrel_TonB"/>
</dbReference>
<dbReference type="InterPro" id="IPR029044">
    <property type="entry name" value="Nucleotide-diphossugar_trans"/>
</dbReference>
<evidence type="ECO:0000259" key="15">
    <source>
        <dbReference type="Pfam" id="PF00535"/>
    </source>
</evidence>
<evidence type="ECO:0000256" key="10">
    <source>
        <dbReference type="ARBA" id="ARBA00022968"/>
    </source>
</evidence>
<dbReference type="GO" id="GO:0006487">
    <property type="term" value="P:protein N-linked glycosylation"/>
    <property type="evidence" value="ECO:0007669"/>
    <property type="project" value="TreeGrafter"/>
</dbReference>
<keyword evidence="9" id="KW-0256">Endoplasmic reticulum</keyword>
<dbReference type="Pfam" id="PF00535">
    <property type="entry name" value="Glycos_transf_2"/>
    <property type="match status" value="1"/>
</dbReference>
<evidence type="ECO:0000256" key="1">
    <source>
        <dbReference type="ARBA" id="ARBA00004389"/>
    </source>
</evidence>
<evidence type="ECO:0000256" key="4">
    <source>
        <dbReference type="ARBA" id="ARBA00006739"/>
    </source>
</evidence>
<evidence type="ECO:0000256" key="2">
    <source>
        <dbReference type="ARBA" id="ARBA00004442"/>
    </source>
</evidence>
<keyword evidence="13" id="KW-0998">Cell outer membrane</keyword>
<keyword evidence="11" id="KW-1133">Transmembrane helix</keyword>